<evidence type="ECO:0000313" key="3">
    <source>
        <dbReference type="Proteomes" id="UP000326354"/>
    </source>
</evidence>
<gene>
    <name evidence="2" type="ORF">UABAM_04357</name>
</gene>
<keyword evidence="3" id="KW-1185">Reference proteome</keyword>
<organism evidence="2 3">
    <name type="scientific">Uabimicrobium amorphum</name>
    <dbReference type="NCBI Taxonomy" id="2596890"/>
    <lineage>
        <taxon>Bacteria</taxon>
        <taxon>Pseudomonadati</taxon>
        <taxon>Planctomycetota</taxon>
        <taxon>Candidatus Uabimicrobiia</taxon>
        <taxon>Candidatus Uabimicrobiales</taxon>
        <taxon>Candidatus Uabimicrobiaceae</taxon>
        <taxon>Candidatus Uabimicrobium</taxon>
    </lineage>
</organism>
<reference evidence="2 3" key="1">
    <citation type="submission" date="2019-08" db="EMBL/GenBank/DDBJ databases">
        <title>Complete genome sequence of Candidatus Uab amorphum.</title>
        <authorList>
            <person name="Shiratori T."/>
            <person name="Suzuki S."/>
            <person name="Kakizawa Y."/>
            <person name="Ishida K."/>
        </authorList>
    </citation>
    <scope>NUCLEOTIDE SEQUENCE [LARGE SCALE GENOMIC DNA]</scope>
    <source>
        <strain evidence="2 3">SRT547</strain>
    </source>
</reference>
<proteinExistence type="predicted"/>
<protein>
    <submittedName>
        <fullName evidence="2">Uncharacterized protein</fullName>
    </submittedName>
</protein>
<sequence length="147" mass="17340">MQKFIIVLLVMCFSLPCFADRDRRNRNPKEKLRVVFIKKNKKNQEFVCIRMTPIQYRTANARAKVKRRGNIRIVLGPRQIAALHKLLKEEHRWSKVVVRVSAKRLRKLGGLKDRFIIRPKSLFEKKRGKNRGELAIDGEGDYDSILR</sequence>
<evidence type="ECO:0000256" key="1">
    <source>
        <dbReference type="SAM" id="SignalP"/>
    </source>
</evidence>
<name>A0A5S9IQZ7_UABAM</name>
<dbReference type="AlphaFoldDB" id="A0A5S9IQZ7"/>
<accession>A0A5S9IQZ7</accession>
<dbReference type="KEGG" id="uam:UABAM_04357"/>
<feature type="chain" id="PRO_5024905278" evidence="1">
    <location>
        <begin position="20"/>
        <end position="147"/>
    </location>
</feature>
<dbReference type="Proteomes" id="UP000326354">
    <property type="component" value="Chromosome"/>
</dbReference>
<dbReference type="EMBL" id="AP019860">
    <property type="protein sequence ID" value="BBM85971.1"/>
    <property type="molecule type" value="Genomic_DNA"/>
</dbReference>
<feature type="signal peptide" evidence="1">
    <location>
        <begin position="1"/>
        <end position="19"/>
    </location>
</feature>
<evidence type="ECO:0000313" key="2">
    <source>
        <dbReference type="EMBL" id="BBM85971.1"/>
    </source>
</evidence>
<dbReference type="RefSeq" id="WP_151970052.1">
    <property type="nucleotide sequence ID" value="NZ_AP019860.1"/>
</dbReference>
<keyword evidence="1" id="KW-0732">Signal</keyword>